<proteinExistence type="inferred from homology"/>
<organism evidence="5">
    <name type="scientific">Nicotiana tabacum</name>
    <name type="common">Common tobacco</name>
    <dbReference type="NCBI Taxonomy" id="4097"/>
    <lineage>
        <taxon>Eukaryota</taxon>
        <taxon>Viridiplantae</taxon>
        <taxon>Streptophyta</taxon>
        <taxon>Embryophyta</taxon>
        <taxon>Tracheophyta</taxon>
        <taxon>Spermatophyta</taxon>
        <taxon>Magnoliopsida</taxon>
        <taxon>eudicotyledons</taxon>
        <taxon>Gunneridae</taxon>
        <taxon>Pentapetalae</taxon>
        <taxon>asterids</taxon>
        <taxon>lamiids</taxon>
        <taxon>Solanales</taxon>
        <taxon>Solanaceae</taxon>
        <taxon>Nicotianoideae</taxon>
        <taxon>Nicotianeae</taxon>
        <taxon>Nicotiana</taxon>
    </lineage>
</organism>
<keyword evidence="1" id="KW-0328">Glycosyltransferase</keyword>
<dbReference type="SMR" id="A0A1S3XUN3"/>
<dbReference type="AlphaFoldDB" id="A0A1S3XUN3"/>
<comment type="similarity">
    <text evidence="4">Belongs to the glycosyltransferase 8 family.</text>
</comment>
<dbReference type="OrthoDB" id="2014201at2759"/>
<dbReference type="EC" id="2.4.1.-" evidence="4"/>
<protein>
    <recommendedName>
        <fullName evidence="4">Hexosyltransferase</fullName>
        <ecNumber evidence="4">2.4.1.-</ecNumber>
    </recommendedName>
</protein>
<dbReference type="CDD" id="cd02537">
    <property type="entry name" value="GT8_Glycogenin"/>
    <property type="match status" value="1"/>
</dbReference>
<dbReference type="Gene3D" id="3.90.550.10">
    <property type="entry name" value="Spore Coat Polysaccharide Biosynthesis Protein SpsA, Chain A"/>
    <property type="match status" value="1"/>
</dbReference>
<evidence type="ECO:0000256" key="2">
    <source>
        <dbReference type="ARBA" id="ARBA00022679"/>
    </source>
</evidence>
<keyword evidence="2" id="KW-0808">Transferase</keyword>
<accession>A0A1S3XUN3</accession>
<dbReference type="STRING" id="4097.A0A1S3XUN3"/>
<dbReference type="InterPro" id="IPR050587">
    <property type="entry name" value="GNT1/Glycosyltrans_8"/>
</dbReference>
<sequence>MASSKPISFTFSLIFLSLFLLYLTLTCRLRQKQRELPISLLEKPTTLFIQNNLPMQYVTRQPKWFRLLQDEIKDKTLKIGLVNFNDDSFFDYVGLHGAENVETFDVKFPRVSDKIKWKDLFPEWIDEDEVSAKPTCPEIPMPVFEKYEELDVVIAKVPCKKAGFGFRDVFRLQVNLVVANLLVRSGGSWNNNNKRPPYAVFIGDCGPMWEIFRCEDMLLHEENLWVYKPELKRLKQKILIPVGSCQLARPFPEQGQLAMDEIREAYVTVLHSSEAYVCGAIALAQSIIQTNSTRDLVLLADDSISPKSLLGLRSAGWKIKKIKRIRSPHAEKNAYNEWNYSKLRIWQLSEYDKVIFIDSDFVVFRNIDQFFSYPDLSAAGNDGYIFNSGVMIIEPSKCKFQNLMNKRFEVGSYNGGDQGFLNEMFVWWHRWPSKLNALKIFGNSSHRDLRDDSYTVHYLGLKPWMCYEDYDCNWDKVESQIFASDSAHERWWKVYKKMAVELRQYCALTPEMNARIIKWRGRAKKAKFSNGHWRIEVKDPRKHEDFPIDLLFDN</sequence>
<dbReference type="SUPFAM" id="SSF53448">
    <property type="entry name" value="Nucleotide-diphospho-sugar transferases"/>
    <property type="match status" value="1"/>
</dbReference>
<dbReference type="InterPro" id="IPR029044">
    <property type="entry name" value="Nucleotide-diphossugar_trans"/>
</dbReference>
<gene>
    <name evidence="5" type="primary">LOC107768996</name>
</gene>
<dbReference type="Pfam" id="PF01501">
    <property type="entry name" value="Glyco_transf_8"/>
    <property type="match status" value="1"/>
</dbReference>
<dbReference type="OMA" id="VPCDGWS"/>
<dbReference type="GO" id="GO:0016757">
    <property type="term" value="F:glycosyltransferase activity"/>
    <property type="evidence" value="ECO:0000318"/>
    <property type="project" value="GO_Central"/>
</dbReference>
<dbReference type="PaxDb" id="4097-A0A1S3XUN3"/>
<dbReference type="RefSeq" id="XP_016443658.1">
    <property type="nucleotide sequence ID" value="XM_016588172.1"/>
</dbReference>
<evidence type="ECO:0000256" key="1">
    <source>
        <dbReference type="ARBA" id="ARBA00022676"/>
    </source>
</evidence>
<dbReference type="PANTHER" id="PTHR11183">
    <property type="entry name" value="GLYCOGENIN SUBFAMILY MEMBER"/>
    <property type="match status" value="1"/>
</dbReference>
<dbReference type="KEGG" id="nta:107768996"/>
<keyword evidence="3" id="KW-0464">Manganese</keyword>
<evidence type="ECO:0000313" key="5">
    <source>
        <dbReference type="RefSeq" id="XP_016443658.1"/>
    </source>
</evidence>
<dbReference type="InterPro" id="IPR002495">
    <property type="entry name" value="Glyco_trans_8"/>
</dbReference>
<name>A0A1S3XUN3_TOBAC</name>
<dbReference type="GO" id="GO:0045492">
    <property type="term" value="P:xylan biosynthetic process"/>
    <property type="evidence" value="ECO:0000318"/>
    <property type="project" value="GO_Central"/>
</dbReference>
<evidence type="ECO:0000256" key="4">
    <source>
        <dbReference type="RuleBase" id="RU362027"/>
    </source>
</evidence>
<reference evidence="5" key="1">
    <citation type="submission" date="2025-08" db="UniProtKB">
        <authorList>
            <consortium name="RefSeq"/>
        </authorList>
    </citation>
    <scope>IDENTIFICATION</scope>
</reference>
<evidence type="ECO:0000256" key="3">
    <source>
        <dbReference type="ARBA" id="ARBA00023211"/>
    </source>
</evidence>